<evidence type="ECO:0000256" key="3">
    <source>
        <dbReference type="ARBA" id="ARBA00022692"/>
    </source>
</evidence>
<evidence type="ECO:0000313" key="9">
    <source>
        <dbReference type="Proteomes" id="UP000516437"/>
    </source>
</evidence>
<reference evidence="7" key="1">
    <citation type="submission" date="2018-07" db="EMBL/GenBank/DDBJ databases">
        <authorList>
            <person name="Gao Z.-S."/>
            <person name="Jia H.-M."/>
            <person name="Jia H.-J."/>
            <person name="Cai Q.-L."/>
            <person name="Wang Y."/>
            <person name="Zhao H.-B."/>
        </authorList>
    </citation>
    <scope>NUCLEOTIDE SEQUENCE</scope>
    <source>
        <tissue evidence="7">Leaves</tissue>
    </source>
</reference>
<feature type="transmembrane region" description="Helical" evidence="6">
    <location>
        <begin position="255"/>
        <end position="276"/>
    </location>
</feature>
<feature type="transmembrane region" description="Helical" evidence="6">
    <location>
        <begin position="386"/>
        <end position="406"/>
    </location>
</feature>
<dbReference type="AlphaFoldDB" id="A0A6A1UL34"/>
<gene>
    <name evidence="7" type="ORF">CJ030_MR0G004646</name>
    <name evidence="8" type="ORF">CJ030_MR0G004653</name>
</gene>
<dbReference type="EMBL" id="RXIC02000090">
    <property type="protein sequence ID" value="KAB1201221.1"/>
    <property type="molecule type" value="Genomic_DNA"/>
</dbReference>
<reference evidence="7 9" key="2">
    <citation type="journal article" date="2019" name="Plant Biotechnol. J.">
        <title>The red bayberry genome and genetic basis of sex determination.</title>
        <authorList>
            <person name="Jia H.M."/>
            <person name="Jia H.J."/>
            <person name="Cai Q.L."/>
            <person name="Wang Y."/>
            <person name="Zhao H.B."/>
            <person name="Yang W.F."/>
            <person name="Wang G.Y."/>
            <person name="Li Y.H."/>
            <person name="Zhan D.L."/>
            <person name="Shen Y.T."/>
            <person name="Niu Q.F."/>
            <person name="Chang L."/>
            <person name="Qiu J."/>
            <person name="Zhao L."/>
            <person name="Xie H.B."/>
            <person name="Fu W.Y."/>
            <person name="Jin J."/>
            <person name="Li X.W."/>
            <person name="Jiao Y."/>
            <person name="Zhou C.C."/>
            <person name="Tu T."/>
            <person name="Chai C.Y."/>
            <person name="Gao J.L."/>
            <person name="Fan L.J."/>
            <person name="van de Weg E."/>
            <person name="Wang J.Y."/>
            <person name="Gao Z.S."/>
        </authorList>
    </citation>
    <scope>NUCLEOTIDE SEQUENCE [LARGE SCALE GENOMIC DNA]</scope>
    <source>
        <tissue evidence="7">Leaves</tissue>
    </source>
</reference>
<feature type="transmembrane region" description="Helical" evidence="6">
    <location>
        <begin position="168"/>
        <end position="187"/>
    </location>
</feature>
<dbReference type="InterPro" id="IPR018456">
    <property type="entry name" value="PTR2_symporter_CS"/>
</dbReference>
<comment type="caution">
    <text evidence="7">The sequence shown here is derived from an EMBL/GenBank/DDBJ whole genome shotgun (WGS) entry which is preliminary data.</text>
</comment>
<accession>A0A6A1UL34</accession>
<evidence type="ECO:0000256" key="6">
    <source>
        <dbReference type="SAM" id="Phobius"/>
    </source>
</evidence>
<dbReference type="OrthoDB" id="8904098at2759"/>
<feature type="transmembrane region" description="Helical" evidence="6">
    <location>
        <begin position="461"/>
        <end position="481"/>
    </location>
</feature>
<keyword evidence="5 6" id="KW-0472">Membrane</keyword>
<feature type="transmembrane region" description="Helical" evidence="6">
    <location>
        <begin position="296"/>
        <end position="313"/>
    </location>
</feature>
<dbReference type="SUPFAM" id="SSF103473">
    <property type="entry name" value="MFS general substrate transporter"/>
    <property type="match status" value="1"/>
</dbReference>
<dbReference type="GO" id="GO:0022857">
    <property type="term" value="F:transmembrane transporter activity"/>
    <property type="evidence" value="ECO:0007669"/>
    <property type="project" value="InterPro"/>
</dbReference>
<dbReference type="GO" id="GO:0016020">
    <property type="term" value="C:membrane"/>
    <property type="evidence" value="ECO:0007669"/>
    <property type="project" value="UniProtKB-SubCell"/>
</dbReference>
<evidence type="ECO:0000256" key="5">
    <source>
        <dbReference type="ARBA" id="ARBA00023136"/>
    </source>
</evidence>
<comment type="subcellular location">
    <subcellularLocation>
        <location evidence="1">Membrane</location>
        <topology evidence="1">Multi-pass membrane protein</topology>
    </subcellularLocation>
</comment>
<evidence type="ECO:0000256" key="2">
    <source>
        <dbReference type="ARBA" id="ARBA00005982"/>
    </source>
</evidence>
<evidence type="ECO:0000313" key="7">
    <source>
        <dbReference type="EMBL" id="KAB1201214.1"/>
    </source>
</evidence>
<evidence type="ECO:0000256" key="4">
    <source>
        <dbReference type="ARBA" id="ARBA00022989"/>
    </source>
</evidence>
<name>A0A6A1UL34_9ROSI</name>
<feature type="transmembrane region" description="Helical" evidence="6">
    <location>
        <begin position="95"/>
        <end position="116"/>
    </location>
</feature>
<keyword evidence="4 6" id="KW-1133">Transmembrane helix</keyword>
<dbReference type="FunFam" id="1.20.1250.20:FF:000410">
    <property type="entry name" value="POT family protein"/>
    <property type="match status" value="1"/>
</dbReference>
<dbReference type="GO" id="GO:0006857">
    <property type="term" value="P:oligopeptide transport"/>
    <property type="evidence" value="ECO:0007669"/>
    <property type="project" value="InterPro"/>
</dbReference>
<protein>
    <submittedName>
        <fullName evidence="7">Protein NRT1/ PTR FAMILY 5.4</fullName>
    </submittedName>
</protein>
<keyword evidence="9" id="KW-1185">Reference proteome</keyword>
<organism evidence="7 9">
    <name type="scientific">Morella rubra</name>
    <name type="common">Chinese bayberry</name>
    <dbReference type="NCBI Taxonomy" id="262757"/>
    <lineage>
        <taxon>Eukaryota</taxon>
        <taxon>Viridiplantae</taxon>
        <taxon>Streptophyta</taxon>
        <taxon>Embryophyta</taxon>
        <taxon>Tracheophyta</taxon>
        <taxon>Spermatophyta</taxon>
        <taxon>Magnoliopsida</taxon>
        <taxon>eudicotyledons</taxon>
        <taxon>Gunneridae</taxon>
        <taxon>Pentapetalae</taxon>
        <taxon>rosids</taxon>
        <taxon>fabids</taxon>
        <taxon>Fagales</taxon>
        <taxon>Myricaceae</taxon>
        <taxon>Morella</taxon>
    </lineage>
</organism>
<proteinExistence type="inferred from homology"/>
<dbReference type="Proteomes" id="UP000516437">
    <property type="component" value="Unassembled WGS sequence"/>
</dbReference>
<dbReference type="Gene3D" id="1.20.1250.20">
    <property type="entry name" value="MFS general substrate transporter like domains"/>
    <property type="match status" value="1"/>
</dbReference>
<comment type="similarity">
    <text evidence="2">Belongs to the major facilitator superfamily. Proton-dependent oligopeptide transporter (POT/PTR) (TC 2.A.17) family.</text>
</comment>
<reference evidence="7" key="3">
    <citation type="submission" date="2019-09" db="EMBL/GenBank/DDBJ databases">
        <authorList>
            <person name="Gao Z."/>
        </authorList>
    </citation>
    <scope>NUCLEOTIDE SEQUENCE</scope>
    <source>
        <tissue evidence="7">Leaves</tissue>
    </source>
</reference>
<dbReference type="InterPro" id="IPR000109">
    <property type="entry name" value="POT_fam"/>
</dbReference>
<dbReference type="PROSITE" id="PS01022">
    <property type="entry name" value="PTR2_1"/>
    <property type="match status" value="1"/>
</dbReference>
<feature type="transmembrane region" description="Helical" evidence="6">
    <location>
        <begin position="418"/>
        <end position="441"/>
    </location>
</feature>
<evidence type="ECO:0000256" key="1">
    <source>
        <dbReference type="ARBA" id="ARBA00004141"/>
    </source>
</evidence>
<dbReference type="InterPro" id="IPR036259">
    <property type="entry name" value="MFS_trans_sf"/>
</dbReference>
<sequence>MDVDNGHADAKVSEQQKPAGRGGWSAAIFILLAELTERFAYFGLSANLITYLTNELHEPISTASKNVNMWTGLACILPVLGALIADSFLGRFKTIILASIIYFMGTVVLVLSASVIPLHRRKAVFFVALYMLIVGEGVHKPCVHTFAADQFEEDSEEDKKTKSSFFNWWFLGIMLGSFSALLVVVYVQENVSWVVGFGMLAIALAVSLAIFLLGIKRYLDKAMIIDSIDAGRSIRDPWRLCFLNEVEEVKLFLRFFPIWLSCIVLALSLSPTGTYYTKQGSTMIRSIGPHFDISPATLQGVIFLTSLITTPIYDRIFVRLARKFTGLPSGITVLQRIGIGLFMSPLIMAVSALVEAKRIGVAKDHKLMDNPKAIVPMKVWWLLPQYILTGLSDFFIFVGLQELFYIQMPEAMRSIGGALCLGALGLGFFMSSAMISVVQKISLRCGEEWLCDNLNRAHLDYYYWLLAGLSALSFCVYVWIAKSFEYKNVQRDDVPAEEELTSINGHQDGEA</sequence>
<dbReference type="PANTHER" id="PTHR11654">
    <property type="entry name" value="OLIGOPEPTIDE TRANSPORTER-RELATED"/>
    <property type="match status" value="1"/>
</dbReference>
<feature type="transmembrane region" description="Helical" evidence="6">
    <location>
        <begin position="67"/>
        <end position="89"/>
    </location>
</feature>
<feature type="transmembrane region" description="Helical" evidence="6">
    <location>
        <begin position="193"/>
        <end position="215"/>
    </location>
</feature>
<dbReference type="EMBL" id="RXIC02000090">
    <property type="protein sequence ID" value="KAB1201214.1"/>
    <property type="molecule type" value="Genomic_DNA"/>
</dbReference>
<keyword evidence="3 6" id="KW-0812">Transmembrane</keyword>
<evidence type="ECO:0000313" key="8">
    <source>
        <dbReference type="EMBL" id="KAB1201221.1"/>
    </source>
</evidence>
<dbReference type="Pfam" id="PF00854">
    <property type="entry name" value="PTR2"/>
    <property type="match status" value="1"/>
</dbReference>
<feature type="transmembrane region" description="Helical" evidence="6">
    <location>
        <begin position="333"/>
        <end position="354"/>
    </location>
</feature>